<dbReference type="EMBL" id="FQWC01000002">
    <property type="protein sequence ID" value="SHG37058.1"/>
    <property type="molecule type" value="Genomic_DNA"/>
</dbReference>
<accession>A0A1M5J916</accession>
<dbReference type="STRING" id="370979.SAMN05443663_102645"/>
<dbReference type="PANTHER" id="PTHR37326:SF1">
    <property type="entry name" value="BLL3975 PROTEIN"/>
    <property type="match status" value="1"/>
</dbReference>
<proteinExistence type="predicted"/>
<evidence type="ECO:0008006" key="3">
    <source>
        <dbReference type="Google" id="ProtNLM"/>
    </source>
</evidence>
<sequence>MKNLILSFISLLAVHSAQSQKNSLKRYLEKQDASITDTVICLKSSDSVWADLPVTLIRGREKGPTLTLAAGIREGGFSAAASLLQLRREIMPEKLKGNLIIIPDADVQRYSGRSSQSDNIRMSHLSDAFPGSAKGTAAELIADFISTAVFDATDVFLELNGCDSGSDPIAFMCYYDNAEFMQQTMLAYRLSEASGLGTILSHPYPLSSGEPSKCAVKQAVRLGIPSLSMTLGGYEKQGSSSQPSAEEALYRIMAELEIYNNGTTKPSRAKKFRYNRKACIKVPFQGIFCSSIKPGDKIKESQKIGNLTDIFGNRKKTLRAPESGTVLYKTDADAVNADETVICIGYRIQ</sequence>
<name>A0A1M5J916_9FLAO</name>
<organism evidence="1 2">
    <name type="scientific">Flavobacterium defluvii</name>
    <dbReference type="NCBI Taxonomy" id="370979"/>
    <lineage>
        <taxon>Bacteria</taxon>
        <taxon>Pseudomonadati</taxon>
        <taxon>Bacteroidota</taxon>
        <taxon>Flavobacteriia</taxon>
        <taxon>Flavobacteriales</taxon>
        <taxon>Flavobacteriaceae</taxon>
        <taxon>Flavobacterium</taxon>
    </lineage>
</organism>
<dbReference type="OrthoDB" id="9782876at2"/>
<dbReference type="Gene3D" id="3.40.630.10">
    <property type="entry name" value="Zn peptidases"/>
    <property type="match status" value="1"/>
</dbReference>
<keyword evidence="2" id="KW-1185">Reference proteome</keyword>
<dbReference type="Proteomes" id="UP000184071">
    <property type="component" value="Unassembled WGS sequence"/>
</dbReference>
<dbReference type="RefSeq" id="WP_073414724.1">
    <property type="nucleotide sequence ID" value="NZ_FQWC01000002.1"/>
</dbReference>
<dbReference type="PANTHER" id="PTHR37326">
    <property type="entry name" value="BLL3975 PROTEIN"/>
    <property type="match status" value="1"/>
</dbReference>
<reference evidence="2" key="1">
    <citation type="submission" date="2016-11" db="EMBL/GenBank/DDBJ databases">
        <authorList>
            <person name="Varghese N."/>
            <person name="Submissions S."/>
        </authorList>
    </citation>
    <scope>NUCLEOTIDE SEQUENCE [LARGE SCALE GENOMIC DNA]</scope>
    <source>
        <strain evidence="2">DSM 17963</strain>
    </source>
</reference>
<evidence type="ECO:0000313" key="2">
    <source>
        <dbReference type="Proteomes" id="UP000184071"/>
    </source>
</evidence>
<protein>
    <recommendedName>
        <fullName evidence="3">Succinylglutamate desuccinylase / Aspartoacylase family protein</fullName>
    </recommendedName>
</protein>
<gene>
    <name evidence="1" type="ORF">SAMN05443663_102645</name>
</gene>
<dbReference type="AlphaFoldDB" id="A0A1M5J916"/>
<dbReference type="SUPFAM" id="SSF53187">
    <property type="entry name" value="Zn-dependent exopeptidases"/>
    <property type="match status" value="1"/>
</dbReference>
<evidence type="ECO:0000313" key="1">
    <source>
        <dbReference type="EMBL" id="SHG37058.1"/>
    </source>
</evidence>
<dbReference type="InterPro" id="IPR053138">
    <property type="entry name" value="N-alpha-Ac-DABA_deacetylase"/>
</dbReference>